<dbReference type="InterPro" id="IPR010766">
    <property type="entry name" value="DRTGG"/>
</dbReference>
<dbReference type="Pfam" id="PF13500">
    <property type="entry name" value="AAA_26"/>
    <property type="match status" value="1"/>
</dbReference>
<dbReference type="PANTHER" id="PTHR43356">
    <property type="entry name" value="PHOSPHATE ACETYLTRANSFERASE"/>
    <property type="match status" value="1"/>
</dbReference>
<dbReference type="InterPro" id="IPR027417">
    <property type="entry name" value="P-loop_NTPase"/>
</dbReference>
<name>A0A1M7RY41_9BACT</name>
<comment type="subunit">
    <text evidence="1">Homohexamer.</text>
</comment>
<evidence type="ECO:0000256" key="1">
    <source>
        <dbReference type="ARBA" id="ARBA00011643"/>
    </source>
</evidence>
<proteinExistence type="predicted"/>
<dbReference type="AlphaFoldDB" id="A0A1M7RY41"/>
<evidence type="ECO:0000259" key="2">
    <source>
        <dbReference type="Pfam" id="PF07085"/>
    </source>
</evidence>
<dbReference type="PANTHER" id="PTHR43356:SF2">
    <property type="entry name" value="PHOSPHATE ACETYLTRANSFERASE"/>
    <property type="match status" value="1"/>
</dbReference>
<accession>A0A1M7RY41</accession>
<dbReference type="Proteomes" id="UP000186469">
    <property type="component" value="Unassembled WGS sequence"/>
</dbReference>
<keyword evidence="4" id="KW-1185">Reference proteome</keyword>
<dbReference type="SUPFAM" id="SSF52540">
    <property type="entry name" value="P-loop containing nucleoside triphosphate hydrolases"/>
    <property type="match status" value="1"/>
</dbReference>
<dbReference type="OrthoDB" id="9769095at2"/>
<sequence>MVPGLFIGATSGYAGKNTMLMGIGLRLMRENINLGYMKPVGLNLVKHNGQQGDEDAVFVQEVLGLSENPEDVTPIVVTQDFKVQAFQSGVEDQLPKIKKSYEKLAQNKELMLLGGSGNMFTARYCNLDAMRLVKEMGWKVLVVERFSNALKYDLLTVYKDMLKDQMLGVILNDIPNIFMSEVEGLIKPYLERSGIPVLGIVPKDQLMSSISVSDLTESLSARVISAQERCSTMIENFLIGSMQVENFMAYLRRHKKAAVIVGGDRADIQLVALESGCPCLVLTGNIYPNDIILSRADALGIPILLVREDTYSVANKMEQVLFRHKLRDPIKVRQGAQLVAGSLNFIAIKEALGLR</sequence>
<dbReference type="SUPFAM" id="SSF75138">
    <property type="entry name" value="HprK N-terminal domain-like"/>
    <property type="match status" value="1"/>
</dbReference>
<evidence type="ECO:0000313" key="4">
    <source>
        <dbReference type="Proteomes" id="UP000186469"/>
    </source>
</evidence>
<dbReference type="InterPro" id="IPR050500">
    <property type="entry name" value="Phos_Acetyltrans/Butyryltrans"/>
</dbReference>
<evidence type="ECO:0000313" key="3">
    <source>
        <dbReference type="EMBL" id="SHN51233.1"/>
    </source>
</evidence>
<dbReference type="Gene3D" id="3.40.50.300">
    <property type="entry name" value="P-loop containing nucleotide triphosphate hydrolases"/>
    <property type="match status" value="1"/>
</dbReference>
<gene>
    <name evidence="3" type="ORF">SAMN02745728_00330</name>
</gene>
<dbReference type="STRING" id="1121455.SAMN02745728_00330"/>
<dbReference type="Gene3D" id="3.40.1390.20">
    <property type="entry name" value="HprK N-terminal domain-like"/>
    <property type="match status" value="1"/>
</dbReference>
<feature type="domain" description="DRTGG" evidence="2">
    <location>
        <begin position="214"/>
        <end position="320"/>
    </location>
</feature>
<dbReference type="RefSeq" id="WP_072695826.1">
    <property type="nucleotide sequence ID" value="NZ_FRDI01000002.1"/>
</dbReference>
<organism evidence="3 4">
    <name type="scientific">Desulfovibrio litoralis DSM 11393</name>
    <dbReference type="NCBI Taxonomy" id="1121455"/>
    <lineage>
        <taxon>Bacteria</taxon>
        <taxon>Pseudomonadati</taxon>
        <taxon>Thermodesulfobacteriota</taxon>
        <taxon>Desulfovibrionia</taxon>
        <taxon>Desulfovibrionales</taxon>
        <taxon>Desulfovibrionaceae</taxon>
        <taxon>Desulfovibrio</taxon>
    </lineage>
</organism>
<dbReference type="EMBL" id="FRDI01000002">
    <property type="protein sequence ID" value="SHN51233.1"/>
    <property type="molecule type" value="Genomic_DNA"/>
</dbReference>
<reference evidence="3 4" key="1">
    <citation type="submission" date="2016-12" db="EMBL/GenBank/DDBJ databases">
        <authorList>
            <person name="Song W.-J."/>
            <person name="Kurnit D.M."/>
        </authorList>
    </citation>
    <scope>NUCLEOTIDE SEQUENCE [LARGE SCALE GENOMIC DNA]</scope>
    <source>
        <strain evidence="3 4">DSM 11393</strain>
    </source>
</reference>
<dbReference type="Pfam" id="PF07085">
    <property type="entry name" value="DRTGG"/>
    <property type="match status" value="1"/>
</dbReference>
<protein>
    <recommendedName>
        <fullName evidence="2">DRTGG domain-containing protein</fullName>
    </recommendedName>
</protein>
<dbReference type="InterPro" id="IPR028979">
    <property type="entry name" value="Ser_kin/Pase_Hpr-like_N_sf"/>
</dbReference>